<feature type="compositionally biased region" description="Acidic residues" evidence="1">
    <location>
        <begin position="9"/>
        <end position="30"/>
    </location>
</feature>
<protein>
    <submittedName>
        <fullName evidence="2">Uncharacterized protein</fullName>
    </submittedName>
</protein>
<proteinExistence type="predicted"/>
<sequence>MASPPGLGDDAEYEDESDGEYESGSEEVDDVSTCSSFSESDMPDRTFDPMPDHLVLPAELHRLVLACQTDGYHHVWGKYRFVCKAWKEHIEFLAKTEWIRNTTLYYPGEMIWDEKIGKVFLNGDFSFQRLEGDSAIFQVPDCAPEFQKQLIEICKRCSAPDVEVGDVVHDVEIPEMSVDWNTLTITCPWRPLIGRVMAEELRVDAYRKKAQHELMSASKRAKRTAPSGNVDFGTLMELYKNFTNKAQDGYVAVRTARRRKLDRAGDQRLKSARQAASMRGLSALLSM</sequence>
<name>A0A8H6XHV9_9AGAR</name>
<reference evidence="2" key="1">
    <citation type="submission" date="2020-05" db="EMBL/GenBank/DDBJ databases">
        <title>Mycena genomes resolve the evolution of fungal bioluminescence.</title>
        <authorList>
            <person name="Tsai I.J."/>
        </authorList>
    </citation>
    <scope>NUCLEOTIDE SEQUENCE</scope>
    <source>
        <strain evidence="2">160909Yilan</strain>
    </source>
</reference>
<dbReference type="AlphaFoldDB" id="A0A8H6XHV9"/>
<dbReference type="Proteomes" id="UP000623467">
    <property type="component" value="Unassembled WGS sequence"/>
</dbReference>
<feature type="region of interest" description="Disordered" evidence="1">
    <location>
        <begin position="1"/>
        <end position="48"/>
    </location>
</feature>
<gene>
    <name evidence="2" type="ORF">MSAN_02137500</name>
</gene>
<keyword evidence="3" id="KW-1185">Reference proteome</keyword>
<evidence type="ECO:0000256" key="1">
    <source>
        <dbReference type="SAM" id="MobiDB-lite"/>
    </source>
</evidence>
<evidence type="ECO:0000313" key="3">
    <source>
        <dbReference type="Proteomes" id="UP000623467"/>
    </source>
</evidence>
<dbReference type="EMBL" id="JACAZH010000030">
    <property type="protein sequence ID" value="KAF7340655.1"/>
    <property type="molecule type" value="Genomic_DNA"/>
</dbReference>
<dbReference type="OrthoDB" id="2997776at2759"/>
<evidence type="ECO:0000313" key="2">
    <source>
        <dbReference type="EMBL" id="KAF7340655.1"/>
    </source>
</evidence>
<accession>A0A8H6XHV9</accession>
<comment type="caution">
    <text evidence="2">The sequence shown here is derived from an EMBL/GenBank/DDBJ whole genome shotgun (WGS) entry which is preliminary data.</text>
</comment>
<organism evidence="2 3">
    <name type="scientific">Mycena sanguinolenta</name>
    <dbReference type="NCBI Taxonomy" id="230812"/>
    <lineage>
        <taxon>Eukaryota</taxon>
        <taxon>Fungi</taxon>
        <taxon>Dikarya</taxon>
        <taxon>Basidiomycota</taxon>
        <taxon>Agaricomycotina</taxon>
        <taxon>Agaricomycetes</taxon>
        <taxon>Agaricomycetidae</taxon>
        <taxon>Agaricales</taxon>
        <taxon>Marasmiineae</taxon>
        <taxon>Mycenaceae</taxon>
        <taxon>Mycena</taxon>
    </lineage>
</organism>